<dbReference type="SUPFAM" id="SSF48452">
    <property type="entry name" value="TPR-like"/>
    <property type="match status" value="1"/>
</dbReference>
<dbReference type="InterPro" id="IPR033985">
    <property type="entry name" value="SusD-like_N"/>
</dbReference>
<evidence type="ECO:0000259" key="7">
    <source>
        <dbReference type="Pfam" id="PF07980"/>
    </source>
</evidence>
<dbReference type="RefSeq" id="WP_202007912.1">
    <property type="nucleotide sequence ID" value="NZ_JAERRB010000001.1"/>
</dbReference>
<evidence type="ECO:0000256" key="5">
    <source>
        <dbReference type="ARBA" id="ARBA00023237"/>
    </source>
</evidence>
<dbReference type="InterPro" id="IPR011990">
    <property type="entry name" value="TPR-like_helical_dom_sf"/>
</dbReference>
<evidence type="ECO:0000313" key="9">
    <source>
        <dbReference type="EMBL" id="MBL0740586.1"/>
    </source>
</evidence>
<dbReference type="Pfam" id="PF14322">
    <property type="entry name" value="SusD-like_3"/>
    <property type="match status" value="1"/>
</dbReference>
<keyword evidence="6" id="KW-0175">Coiled coil</keyword>
<sequence length="562" mass="63424">MRNTTLYITLIAALWLTACEDLDVTPKTAISSANFFNNAKELDIALNGLYDKQLWKVDRDFWTDDMHHRGGGATNDISRATLNSQSALSGEYWRDLYDGIKRANTLLEEMQKAKGNVDAGVFSRVEGEARAIRAYFYGILITKFGDVPLITTRLGAQEALSIERTPQAQVLKFVYDELDAAAAVLPNTSDNRATQGFAHGIKARIALYVGDYNTARDAAKAVIDLKTYSLDASYDNLFLKSGASSPEHIYFVPQSFAFKVTTDETTTRDFLPRNAGGFGAEMPTWEAVHSFECTDGLPIDESPLYDPHHPFADRDPRLLASVVEFGASWLGYRYQPHPDTLKVKNLRNNTLVNNNDSRGVSNFAAYTGFLWRKGVEQSWADNRMADSNIIILRYADVLLIYAEALIELNQELDKAQQAINQVRARAYKTTVDNTAAYPAVTELDQDGLRVRVRRERRVELMLEGLRYQDLIRWRIAKKALDKKLIGLPNPADQDRAQWPFTDVILPDVDEDGVVVFDADALIQGKFARLLQDYDFDESRMYLWPVPASDRLLNKNLSQNPNY</sequence>
<comment type="similarity">
    <text evidence="2">Belongs to the SusD family.</text>
</comment>
<evidence type="ECO:0000256" key="1">
    <source>
        <dbReference type="ARBA" id="ARBA00004442"/>
    </source>
</evidence>
<keyword evidence="4" id="KW-0472">Membrane</keyword>
<comment type="subcellular location">
    <subcellularLocation>
        <location evidence="1">Cell outer membrane</location>
    </subcellularLocation>
</comment>
<proteinExistence type="inferred from homology"/>
<evidence type="ECO:0000256" key="2">
    <source>
        <dbReference type="ARBA" id="ARBA00006275"/>
    </source>
</evidence>
<dbReference type="Proteomes" id="UP000613030">
    <property type="component" value="Unassembled WGS sequence"/>
</dbReference>
<dbReference type="InterPro" id="IPR012944">
    <property type="entry name" value="SusD_RagB_dom"/>
</dbReference>
<keyword evidence="3" id="KW-0732">Signal</keyword>
<protein>
    <submittedName>
        <fullName evidence="9">RagB/SusD family nutrient uptake outer membrane protein</fullName>
    </submittedName>
</protein>
<keyword evidence="5" id="KW-0998">Cell outer membrane</keyword>
<dbReference type="EMBL" id="JAERRB010000001">
    <property type="protein sequence ID" value="MBL0740586.1"/>
    <property type="molecule type" value="Genomic_DNA"/>
</dbReference>
<feature type="domain" description="SusD-like N-terminal" evidence="8">
    <location>
        <begin position="22"/>
        <end position="207"/>
    </location>
</feature>
<evidence type="ECO:0000256" key="3">
    <source>
        <dbReference type="ARBA" id="ARBA00022729"/>
    </source>
</evidence>
<dbReference type="Pfam" id="PF07980">
    <property type="entry name" value="SusD_RagB"/>
    <property type="match status" value="1"/>
</dbReference>
<feature type="coiled-coil region" evidence="6">
    <location>
        <begin position="398"/>
        <end position="425"/>
    </location>
</feature>
<accession>A0ABS1KQM1</accession>
<name>A0ABS1KQM1_9BACT</name>
<evidence type="ECO:0000259" key="8">
    <source>
        <dbReference type="Pfam" id="PF14322"/>
    </source>
</evidence>
<feature type="domain" description="RagB/SusD" evidence="7">
    <location>
        <begin position="271"/>
        <end position="562"/>
    </location>
</feature>
<organism evidence="9 10">
    <name type="scientific">Chryseolinea lacunae</name>
    <dbReference type="NCBI Taxonomy" id="2801331"/>
    <lineage>
        <taxon>Bacteria</taxon>
        <taxon>Pseudomonadati</taxon>
        <taxon>Bacteroidota</taxon>
        <taxon>Cytophagia</taxon>
        <taxon>Cytophagales</taxon>
        <taxon>Fulvivirgaceae</taxon>
        <taxon>Chryseolinea</taxon>
    </lineage>
</organism>
<comment type="caution">
    <text evidence="9">The sequence shown here is derived from an EMBL/GenBank/DDBJ whole genome shotgun (WGS) entry which is preliminary data.</text>
</comment>
<dbReference type="Gene3D" id="1.25.40.390">
    <property type="match status" value="1"/>
</dbReference>
<evidence type="ECO:0000256" key="4">
    <source>
        <dbReference type="ARBA" id="ARBA00023136"/>
    </source>
</evidence>
<dbReference type="PROSITE" id="PS51257">
    <property type="entry name" value="PROKAR_LIPOPROTEIN"/>
    <property type="match status" value="1"/>
</dbReference>
<reference evidence="9 10" key="1">
    <citation type="submission" date="2021-01" db="EMBL/GenBank/DDBJ databases">
        <title>Chryseolinea sp. Jin1 Genome sequencing and assembly.</title>
        <authorList>
            <person name="Kim I."/>
        </authorList>
    </citation>
    <scope>NUCLEOTIDE SEQUENCE [LARGE SCALE GENOMIC DNA]</scope>
    <source>
        <strain evidence="9 10">Jin1</strain>
    </source>
</reference>
<keyword evidence="10" id="KW-1185">Reference proteome</keyword>
<evidence type="ECO:0000256" key="6">
    <source>
        <dbReference type="SAM" id="Coils"/>
    </source>
</evidence>
<gene>
    <name evidence="9" type="ORF">JI741_05120</name>
</gene>
<evidence type="ECO:0000313" key="10">
    <source>
        <dbReference type="Proteomes" id="UP000613030"/>
    </source>
</evidence>